<evidence type="ECO:0000313" key="4">
    <source>
        <dbReference type="Proteomes" id="UP001166286"/>
    </source>
</evidence>
<dbReference type="InterPro" id="IPR021047">
    <property type="entry name" value="Mannosyltransferase_CMT1"/>
</dbReference>
<evidence type="ECO:0008006" key="5">
    <source>
        <dbReference type="Google" id="ProtNLM"/>
    </source>
</evidence>
<dbReference type="PANTHER" id="PTHR34144">
    <property type="entry name" value="CHROMOSOME 8, WHOLE GENOME SHOTGUN SEQUENCE"/>
    <property type="match status" value="1"/>
</dbReference>
<evidence type="ECO:0000313" key="3">
    <source>
        <dbReference type="EMBL" id="KAK0511524.1"/>
    </source>
</evidence>
<name>A0AA39R0C2_9LECA</name>
<dbReference type="AlphaFoldDB" id="A0AA39R0C2"/>
<evidence type="ECO:0000256" key="1">
    <source>
        <dbReference type="SAM" id="MobiDB-lite"/>
    </source>
</evidence>
<keyword evidence="2" id="KW-0812">Transmembrane</keyword>
<feature type="region of interest" description="Disordered" evidence="1">
    <location>
        <begin position="66"/>
        <end position="87"/>
    </location>
</feature>
<accession>A0AA39R0C2</accession>
<evidence type="ECO:0000256" key="2">
    <source>
        <dbReference type="SAM" id="Phobius"/>
    </source>
</evidence>
<keyword evidence="2" id="KW-1133">Transmembrane helix</keyword>
<dbReference type="PANTHER" id="PTHR34144:SF8">
    <property type="entry name" value="GLYCOSYLTRANSFERASE FAMILY 69 PROTEIN"/>
    <property type="match status" value="1"/>
</dbReference>
<proteinExistence type="predicted"/>
<organism evidence="3 4">
    <name type="scientific">Cladonia borealis</name>
    <dbReference type="NCBI Taxonomy" id="184061"/>
    <lineage>
        <taxon>Eukaryota</taxon>
        <taxon>Fungi</taxon>
        <taxon>Dikarya</taxon>
        <taxon>Ascomycota</taxon>
        <taxon>Pezizomycotina</taxon>
        <taxon>Lecanoromycetes</taxon>
        <taxon>OSLEUM clade</taxon>
        <taxon>Lecanoromycetidae</taxon>
        <taxon>Lecanorales</taxon>
        <taxon>Lecanorineae</taxon>
        <taxon>Cladoniaceae</taxon>
        <taxon>Cladonia</taxon>
    </lineage>
</organism>
<comment type="caution">
    <text evidence="3">The sequence shown here is derived from an EMBL/GenBank/DDBJ whole genome shotgun (WGS) entry which is preliminary data.</text>
</comment>
<keyword evidence="4" id="KW-1185">Reference proteome</keyword>
<gene>
    <name evidence="3" type="ORF">JMJ35_006097</name>
</gene>
<feature type="compositionally biased region" description="Polar residues" evidence="1">
    <location>
        <begin position="69"/>
        <end position="79"/>
    </location>
</feature>
<sequence length="524" mass="59967">MPPRLLHPDEYELVGRDSNESSDTFDLDEADFQSQGLTSTSYLNRRRSRISRVFSRITPSRLRGIFSARNRNNQRTPKPTQHPRPRFGIHRPSRRLCVTLLCILFGFLILVLFTAFFRPSYTNPPAYYHTLRERIEASDVYGRANPENQKIFIAASIYDEDGHLLDGAWGEAVLELLNMLGNRNVYMSIYENTAGENAQTAEFQFERKLQCKHTVIYEDPPPLDEFPQITLPDGSKRTKRVAYLAEARNRALEPLWESPDVKYDKLLYLNDAVFDPVQAVQLLFATNLNEHGHTAYRAACAVDFINPFKFYDTYATRDLEGFSMGLPLYPWFSTAGNGYSRADVLAGKDAVRVKSCWGGMVAFDAKPFQADPPLSFRATEDLYWDASECCLIHADLLNQGTFEEDGEYVGIFMNPYVRVAYDNVTLSWLPTIQRFERIFSIPQNIINHLVGLPWINPRRTELAGSQVEDEVWMPDKSLKAGGSFQKQTREAKGDGYCGKRMLQVIKETPRNGEKNWENMRIPSG</sequence>
<dbReference type="Pfam" id="PF11735">
    <property type="entry name" value="CAP59_mtransfer"/>
    <property type="match status" value="1"/>
</dbReference>
<dbReference type="Proteomes" id="UP001166286">
    <property type="component" value="Unassembled WGS sequence"/>
</dbReference>
<reference evidence="3" key="1">
    <citation type="submission" date="2023-03" db="EMBL/GenBank/DDBJ databases">
        <title>Complete genome of Cladonia borealis.</title>
        <authorList>
            <person name="Park H."/>
        </authorList>
    </citation>
    <scope>NUCLEOTIDE SEQUENCE</scope>
    <source>
        <strain evidence="3">ANT050790</strain>
    </source>
</reference>
<dbReference type="EMBL" id="JAFEKC020000013">
    <property type="protein sequence ID" value="KAK0511524.1"/>
    <property type="molecule type" value="Genomic_DNA"/>
</dbReference>
<keyword evidence="2" id="KW-0472">Membrane</keyword>
<feature type="transmembrane region" description="Helical" evidence="2">
    <location>
        <begin position="96"/>
        <end position="117"/>
    </location>
</feature>
<protein>
    <recommendedName>
        <fullName evidence="5">Glycosyltransferase family 69 protein</fullName>
    </recommendedName>
</protein>